<dbReference type="AlphaFoldDB" id="A0AAD5TR86"/>
<sequence>MDALKNAAENAMSGSNNNAQAQNTTATAGQPQAQTGASSGGSGITGMINKGIDAAQNSGRIPKTGTQEGNMVDAGQTAFTNYEDRQPK</sequence>
<protein>
    <submittedName>
        <fullName evidence="2">Uncharacterized protein</fullName>
    </submittedName>
</protein>
<proteinExistence type="predicted"/>
<comment type="caution">
    <text evidence="2">The sequence shown here is derived from an EMBL/GenBank/DDBJ whole genome shotgun (WGS) entry which is preliminary data.</text>
</comment>
<gene>
    <name evidence="2" type="ORF">HDU87_004140</name>
</gene>
<evidence type="ECO:0000313" key="3">
    <source>
        <dbReference type="Proteomes" id="UP001212152"/>
    </source>
</evidence>
<evidence type="ECO:0000256" key="1">
    <source>
        <dbReference type="SAM" id="MobiDB-lite"/>
    </source>
</evidence>
<accession>A0AAD5TR86</accession>
<keyword evidence="3" id="KW-1185">Reference proteome</keyword>
<feature type="compositionally biased region" description="Polar residues" evidence="1">
    <location>
        <begin position="55"/>
        <end position="69"/>
    </location>
</feature>
<dbReference type="EMBL" id="JADGJQ010000003">
    <property type="protein sequence ID" value="KAJ3184735.1"/>
    <property type="molecule type" value="Genomic_DNA"/>
</dbReference>
<reference evidence="2" key="1">
    <citation type="submission" date="2020-05" db="EMBL/GenBank/DDBJ databases">
        <title>Phylogenomic resolution of chytrid fungi.</title>
        <authorList>
            <person name="Stajich J.E."/>
            <person name="Amses K."/>
            <person name="Simmons R."/>
            <person name="Seto K."/>
            <person name="Myers J."/>
            <person name="Bonds A."/>
            <person name="Quandt C.A."/>
            <person name="Barry K."/>
            <person name="Liu P."/>
            <person name="Grigoriev I."/>
            <person name="Longcore J.E."/>
            <person name="James T.Y."/>
        </authorList>
    </citation>
    <scope>NUCLEOTIDE SEQUENCE</scope>
    <source>
        <strain evidence="2">JEL0379</strain>
    </source>
</reference>
<evidence type="ECO:0000313" key="2">
    <source>
        <dbReference type="EMBL" id="KAJ3184735.1"/>
    </source>
</evidence>
<organism evidence="2 3">
    <name type="scientific">Geranomyces variabilis</name>
    <dbReference type="NCBI Taxonomy" id="109894"/>
    <lineage>
        <taxon>Eukaryota</taxon>
        <taxon>Fungi</taxon>
        <taxon>Fungi incertae sedis</taxon>
        <taxon>Chytridiomycota</taxon>
        <taxon>Chytridiomycota incertae sedis</taxon>
        <taxon>Chytridiomycetes</taxon>
        <taxon>Spizellomycetales</taxon>
        <taxon>Powellomycetaceae</taxon>
        <taxon>Geranomyces</taxon>
    </lineage>
</organism>
<name>A0AAD5TR86_9FUNG</name>
<dbReference type="Proteomes" id="UP001212152">
    <property type="component" value="Unassembled WGS sequence"/>
</dbReference>
<feature type="compositionally biased region" description="Low complexity" evidence="1">
    <location>
        <begin position="10"/>
        <end position="37"/>
    </location>
</feature>
<feature type="region of interest" description="Disordered" evidence="1">
    <location>
        <begin position="1"/>
        <end position="88"/>
    </location>
</feature>